<dbReference type="VEuPathDB" id="FungiDB:PC110_g22622"/>
<organism evidence="2 3">
    <name type="scientific">Phytophthora cactorum</name>
    <dbReference type="NCBI Taxonomy" id="29920"/>
    <lineage>
        <taxon>Eukaryota</taxon>
        <taxon>Sar</taxon>
        <taxon>Stramenopiles</taxon>
        <taxon>Oomycota</taxon>
        <taxon>Peronosporomycetes</taxon>
        <taxon>Peronosporales</taxon>
        <taxon>Peronosporaceae</taxon>
        <taxon>Phytophthora</taxon>
    </lineage>
</organism>
<dbReference type="EMBL" id="RCMK01000756">
    <property type="protein sequence ID" value="KAG2913499.1"/>
    <property type="molecule type" value="Genomic_DNA"/>
</dbReference>
<reference evidence="2" key="1">
    <citation type="submission" date="2018-10" db="EMBL/GenBank/DDBJ databases">
        <title>Effector identification in a new, highly contiguous assembly of the strawberry crown rot pathogen Phytophthora cactorum.</title>
        <authorList>
            <person name="Armitage A.D."/>
            <person name="Nellist C.F."/>
            <person name="Bates H."/>
            <person name="Vickerstaff R.J."/>
            <person name="Harrison R.J."/>
        </authorList>
    </citation>
    <scope>NUCLEOTIDE SEQUENCE</scope>
    <source>
        <strain evidence="2">4040</strain>
    </source>
</reference>
<dbReference type="PANTHER" id="PTHR37069:SF2">
    <property type="entry name" value="PIGGYBAC TRANSPOSABLE ELEMENT-DERIVED PROTEIN DOMAIN-CONTAINING PROTEIN"/>
    <property type="match status" value="1"/>
</dbReference>
<feature type="region of interest" description="Disordered" evidence="1">
    <location>
        <begin position="98"/>
        <end position="139"/>
    </location>
</feature>
<feature type="compositionally biased region" description="Polar residues" evidence="1">
    <location>
        <begin position="214"/>
        <end position="223"/>
    </location>
</feature>
<sequence>MAFQARWSEFARAGWKSQQSTGLSYDIIDIMPGKKKRGGVRGRDYFVGEEELMKYLDRIDLVTASIVSVTRVCFCSNPVVSGMLSAELKELQDQQLLPQRESGNQAKDEQSVLRPSTRSSGDENSASPTHGDISDAHPGEVSVHLDAAPATPTSASAHADNIHGVSPHDTTYEGGGIDSAEEDDNDASALAISPQTRRNLDDEFADADDPPSTTPGRQPQLEQAATPDEEAKEESSRPQLEQVATLNEKTKEDSSRPGAVSKSQIDSSANSVIYASLDSDAEDDEGRGRNDEELAGD</sequence>
<comment type="caution">
    <text evidence="2">The sequence shown here is derived from an EMBL/GenBank/DDBJ whole genome shotgun (WGS) entry which is preliminary data.</text>
</comment>
<evidence type="ECO:0000313" key="2">
    <source>
        <dbReference type="EMBL" id="KAG2913499.1"/>
    </source>
</evidence>
<feature type="compositionally biased region" description="Polar residues" evidence="1">
    <location>
        <begin position="261"/>
        <end position="273"/>
    </location>
</feature>
<name>A0A8T1C2X1_9STRA</name>
<dbReference type="AlphaFoldDB" id="A0A8T1C2X1"/>
<accession>A0A8T1C2X1</accession>
<evidence type="ECO:0000256" key="1">
    <source>
        <dbReference type="SAM" id="MobiDB-lite"/>
    </source>
</evidence>
<feature type="region of interest" description="Disordered" evidence="1">
    <location>
        <begin position="151"/>
        <end position="297"/>
    </location>
</feature>
<proteinExistence type="predicted"/>
<feature type="compositionally biased region" description="Basic and acidic residues" evidence="1">
    <location>
        <begin position="286"/>
        <end position="297"/>
    </location>
</feature>
<dbReference type="PANTHER" id="PTHR37069">
    <property type="entry name" value="DDE_TNP_1_7 DOMAIN-CONTAINING PROTEIN"/>
    <property type="match status" value="1"/>
</dbReference>
<evidence type="ECO:0000313" key="3">
    <source>
        <dbReference type="Proteomes" id="UP000736787"/>
    </source>
</evidence>
<feature type="compositionally biased region" description="Polar residues" evidence="1">
    <location>
        <begin position="113"/>
        <end position="128"/>
    </location>
</feature>
<feature type="compositionally biased region" description="Polar residues" evidence="1">
    <location>
        <begin position="237"/>
        <end position="247"/>
    </location>
</feature>
<dbReference type="Proteomes" id="UP000736787">
    <property type="component" value="Unassembled WGS sequence"/>
</dbReference>
<protein>
    <submittedName>
        <fullName evidence="2">Uncharacterized protein</fullName>
    </submittedName>
</protein>
<gene>
    <name evidence="2" type="ORF">PC117_g18568</name>
</gene>